<dbReference type="Proteomes" id="UP000324222">
    <property type="component" value="Unassembled WGS sequence"/>
</dbReference>
<gene>
    <name evidence="1" type="ORF">E2C01_015701</name>
</gene>
<accession>A0A5B7DMJ4</accession>
<keyword evidence="2" id="KW-1185">Reference proteome</keyword>
<protein>
    <submittedName>
        <fullName evidence="1">Uncharacterized protein</fullName>
    </submittedName>
</protein>
<evidence type="ECO:0000313" key="2">
    <source>
        <dbReference type="Proteomes" id="UP000324222"/>
    </source>
</evidence>
<evidence type="ECO:0000313" key="1">
    <source>
        <dbReference type="EMBL" id="MPC22680.1"/>
    </source>
</evidence>
<name>A0A5B7DMJ4_PORTR</name>
<dbReference type="EMBL" id="VSRR010001114">
    <property type="protein sequence ID" value="MPC22680.1"/>
    <property type="molecule type" value="Genomic_DNA"/>
</dbReference>
<comment type="caution">
    <text evidence="1">The sequence shown here is derived from an EMBL/GenBank/DDBJ whole genome shotgun (WGS) entry which is preliminary data.</text>
</comment>
<proteinExistence type="predicted"/>
<reference evidence="1 2" key="1">
    <citation type="submission" date="2019-05" db="EMBL/GenBank/DDBJ databases">
        <title>Another draft genome of Portunus trituberculatus and its Hox gene families provides insights of decapod evolution.</title>
        <authorList>
            <person name="Jeong J.-H."/>
            <person name="Song I."/>
            <person name="Kim S."/>
            <person name="Choi T."/>
            <person name="Kim D."/>
            <person name="Ryu S."/>
            <person name="Kim W."/>
        </authorList>
    </citation>
    <scope>NUCLEOTIDE SEQUENCE [LARGE SCALE GENOMIC DNA]</scope>
    <source>
        <tissue evidence="1">Muscle</tissue>
    </source>
</reference>
<organism evidence="1 2">
    <name type="scientific">Portunus trituberculatus</name>
    <name type="common">Swimming crab</name>
    <name type="synonym">Neptunus trituberculatus</name>
    <dbReference type="NCBI Taxonomy" id="210409"/>
    <lineage>
        <taxon>Eukaryota</taxon>
        <taxon>Metazoa</taxon>
        <taxon>Ecdysozoa</taxon>
        <taxon>Arthropoda</taxon>
        <taxon>Crustacea</taxon>
        <taxon>Multicrustacea</taxon>
        <taxon>Malacostraca</taxon>
        <taxon>Eumalacostraca</taxon>
        <taxon>Eucarida</taxon>
        <taxon>Decapoda</taxon>
        <taxon>Pleocyemata</taxon>
        <taxon>Brachyura</taxon>
        <taxon>Eubrachyura</taxon>
        <taxon>Portunoidea</taxon>
        <taxon>Portunidae</taxon>
        <taxon>Portuninae</taxon>
        <taxon>Portunus</taxon>
    </lineage>
</organism>
<dbReference type="AlphaFoldDB" id="A0A5B7DMJ4"/>
<sequence length="243" mass="26880">MSPTHMEHLYITTTTTTSKSLKSFSLTFIVDLHINLGHPTAHNHHLIELLLRQGAQHVAPLSGRQSNELLYGLHWPALADKMPGRGQRFTVLYSPEGVLGDMWQLQEWVLGVPECLHNVRGQLHAGLNGVKRREAGDAASVCQHDQLSHTRHHLLDQYGAAPAGWSSVFALGTVPPDGNHSGQCNHEDKSVEAKHPQRILLLHNPRGKCYTKVHCPRTIRIAIAIKVPLGILVSIAVNNQLNQ</sequence>